<dbReference type="PANTHER" id="PTHR39341">
    <property type="entry name" value="BSL7085 PROTEIN"/>
    <property type="match status" value="1"/>
</dbReference>
<dbReference type="InterPro" id="IPR023883">
    <property type="entry name" value="CHP03980_redox-disulphide"/>
</dbReference>
<evidence type="ECO:0000313" key="2">
    <source>
        <dbReference type="EMBL" id="MCJ8501694.1"/>
    </source>
</evidence>
<dbReference type="Gene3D" id="1.10.3910.10">
    <property type="entry name" value="SP0561-like"/>
    <property type="match status" value="1"/>
</dbReference>
<gene>
    <name evidence="2" type="ORF">MRX98_14015</name>
</gene>
<feature type="domain" description="DUF1858" evidence="1">
    <location>
        <begin position="4"/>
        <end position="55"/>
    </location>
</feature>
<protein>
    <submittedName>
        <fullName evidence="2">DUF1858 domain-containing protein</fullName>
    </submittedName>
</protein>
<dbReference type="RefSeq" id="WP_246910436.1">
    <property type="nucleotide sequence ID" value="NZ_JALJRB010000016.1"/>
</dbReference>
<dbReference type="NCBIfam" id="TIGR03980">
    <property type="entry name" value="prismane_assoc"/>
    <property type="match status" value="1"/>
</dbReference>
<dbReference type="Pfam" id="PF08984">
    <property type="entry name" value="DUF1858"/>
    <property type="match status" value="1"/>
</dbReference>
<evidence type="ECO:0000259" key="1">
    <source>
        <dbReference type="Pfam" id="PF08984"/>
    </source>
</evidence>
<organism evidence="2 3">
    <name type="scientific">Desulfatitalea alkaliphila</name>
    <dbReference type="NCBI Taxonomy" id="2929485"/>
    <lineage>
        <taxon>Bacteria</taxon>
        <taxon>Pseudomonadati</taxon>
        <taxon>Thermodesulfobacteriota</taxon>
        <taxon>Desulfobacteria</taxon>
        <taxon>Desulfobacterales</taxon>
        <taxon>Desulfosarcinaceae</taxon>
        <taxon>Desulfatitalea</taxon>
    </lineage>
</organism>
<dbReference type="EMBL" id="JALJRB010000016">
    <property type="protein sequence ID" value="MCJ8501694.1"/>
    <property type="molecule type" value="Genomic_DNA"/>
</dbReference>
<sequence>MALDGDMTVQETLRRHSGALAFFIERRMLCVGCPTEAFHTLADVARIHGYPLEAFLEALEAAIKGEKEPPRDAERGNR</sequence>
<name>A0AA41R2L9_9BACT</name>
<reference evidence="2" key="1">
    <citation type="submission" date="2022-04" db="EMBL/GenBank/DDBJ databases">
        <title>Desulfatitalea alkaliphila sp. nov., a novel anaerobic sulfate-reducing bacterium isolated from terrestrial mud volcano, Taman Peninsula, Russia.</title>
        <authorList>
            <person name="Khomyakova M.A."/>
            <person name="Merkel A.Y."/>
            <person name="Slobodkin A.I."/>
        </authorList>
    </citation>
    <scope>NUCLEOTIDE SEQUENCE</scope>
    <source>
        <strain evidence="2">M08but</strain>
    </source>
</reference>
<proteinExistence type="predicted"/>
<dbReference type="InterPro" id="IPR015077">
    <property type="entry name" value="DUF1858"/>
</dbReference>
<accession>A0AA41R2L9</accession>
<dbReference type="InterPro" id="IPR038062">
    <property type="entry name" value="ScdA-like_N_sf"/>
</dbReference>
<dbReference type="AlphaFoldDB" id="A0AA41R2L9"/>
<dbReference type="PANTHER" id="PTHR39341:SF1">
    <property type="entry name" value="DUF1858 DOMAIN-CONTAINING PROTEIN"/>
    <property type="match status" value="1"/>
</dbReference>
<dbReference type="SUPFAM" id="SSF140683">
    <property type="entry name" value="SP0561-like"/>
    <property type="match status" value="1"/>
</dbReference>
<keyword evidence="3" id="KW-1185">Reference proteome</keyword>
<evidence type="ECO:0000313" key="3">
    <source>
        <dbReference type="Proteomes" id="UP001165427"/>
    </source>
</evidence>
<dbReference type="Proteomes" id="UP001165427">
    <property type="component" value="Unassembled WGS sequence"/>
</dbReference>
<comment type="caution">
    <text evidence="2">The sequence shown here is derived from an EMBL/GenBank/DDBJ whole genome shotgun (WGS) entry which is preliminary data.</text>
</comment>